<gene>
    <name evidence="1" type="ORF">ILEXP_LOCUS28527</name>
</gene>
<feature type="non-terminal residue" evidence="1">
    <location>
        <position position="1"/>
    </location>
</feature>
<evidence type="ECO:0000313" key="2">
    <source>
        <dbReference type="Proteomes" id="UP001642360"/>
    </source>
</evidence>
<reference evidence="1 2" key="1">
    <citation type="submission" date="2024-02" db="EMBL/GenBank/DDBJ databases">
        <authorList>
            <person name="Vignale AGUSTIN F."/>
            <person name="Sosa J E."/>
            <person name="Modenutti C."/>
        </authorList>
    </citation>
    <scope>NUCLEOTIDE SEQUENCE [LARGE SCALE GENOMIC DNA]</scope>
</reference>
<sequence length="115" mass="12645">IFTIQRYGEDHSVLEAGVYQQFLGNAIQRIVLSKANLLGNRLAPQQPESLEAATVDMEDAASITDESADLSGKRYEHLHEKTSSSSGTHLSLSFIQAQKHWKGSDGGQASNWNMK</sequence>
<evidence type="ECO:0000313" key="1">
    <source>
        <dbReference type="EMBL" id="CAK9159820.1"/>
    </source>
</evidence>
<organism evidence="1 2">
    <name type="scientific">Ilex paraguariensis</name>
    <name type="common">yerba mate</name>
    <dbReference type="NCBI Taxonomy" id="185542"/>
    <lineage>
        <taxon>Eukaryota</taxon>
        <taxon>Viridiplantae</taxon>
        <taxon>Streptophyta</taxon>
        <taxon>Embryophyta</taxon>
        <taxon>Tracheophyta</taxon>
        <taxon>Spermatophyta</taxon>
        <taxon>Magnoliopsida</taxon>
        <taxon>eudicotyledons</taxon>
        <taxon>Gunneridae</taxon>
        <taxon>Pentapetalae</taxon>
        <taxon>asterids</taxon>
        <taxon>campanulids</taxon>
        <taxon>Aquifoliales</taxon>
        <taxon>Aquifoliaceae</taxon>
        <taxon>Ilex</taxon>
    </lineage>
</organism>
<dbReference type="Proteomes" id="UP001642360">
    <property type="component" value="Unassembled WGS sequence"/>
</dbReference>
<name>A0ABC8SSE8_9AQUA</name>
<protein>
    <submittedName>
        <fullName evidence="1">Uncharacterized protein</fullName>
    </submittedName>
</protein>
<comment type="caution">
    <text evidence="1">The sequence shown here is derived from an EMBL/GenBank/DDBJ whole genome shotgun (WGS) entry which is preliminary data.</text>
</comment>
<keyword evidence="2" id="KW-1185">Reference proteome</keyword>
<proteinExistence type="predicted"/>
<accession>A0ABC8SSE8</accession>
<dbReference type="AlphaFoldDB" id="A0ABC8SSE8"/>
<dbReference type="EMBL" id="CAUOFW020003410">
    <property type="protein sequence ID" value="CAK9159820.1"/>
    <property type="molecule type" value="Genomic_DNA"/>
</dbReference>